<feature type="domain" description="Fungal lipase-type" evidence="2">
    <location>
        <begin position="146"/>
        <end position="231"/>
    </location>
</feature>
<dbReference type="GO" id="GO:0006629">
    <property type="term" value="P:lipid metabolic process"/>
    <property type="evidence" value="ECO:0007669"/>
    <property type="project" value="InterPro"/>
</dbReference>
<keyword evidence="3" id="KW-0378">Hydrolase</keyword>
<evidence type="ECO:0000256" key="1">
    <source>
        <dbReference type="SAM" id="SignalP"/>
    </source>
</evidence>
<dbReference type="SUPFAM" id="SSF53474">
    <property type="entry name" value="alpha/beta-Hydrolases"/>
    <property type="match status" value="1"/>
</dbReference>
<feature type="signal peptide" evidence="1">
    <location>
        <begin position="1"/>
        <end position="16"/>
    </location>
</feature>
<dbReference type="EMBL" id="KQ964422">
    <property type="protein sequence ID" value="KXN74601.1"/>
    <property type="molecule type" value="Genomic_DNA"/>
</dbReference>
<dbReference type="GO" id="GO:0016787">
    <property type="term" value="F:hydrolase activity"/>
    <property type="evidence" value="ECO:0007669"/>
    <property type="project" value="UniProtKB-KW"/>
</dbReference>
<dbReference type="OrthoDB" id="426718at2759"/>
<organism evidence="3 4">
    <name type="scientific">Conidiobolus coronatus (strain ATCC 28846 / CBS 209.66 / NRRL 28638)</name>
    <name type="common">Delacroixia coronata</name>
    <dbReference type="NCBI Taxonomy" id="796925"/>
    <lineage>
        <taxon>Eukaryota</taxon>
        <taxon>Fungi</taxon>
        <taxon>Fungi incertae sedis</taxon>
        <taxon>Zoopagomycota</taxon>
        <taxon>Entomophthoromycotina</taxon>
        <taxon>Entomophthoromycetes</taxon>
        <taxon>Entomophthorales</taxon>
        <taxon>Ancylistaceae</taxon>
        <taxon>Conidiobolus</taxon>
    </lineage>
</organism>
<protein>
    <submittedName>
        <fullName evidence="3">Alpha/beta-hydrolase</fullName>
    </submittedName>
</protein>
<accession>A0A137PI25</accession>
<sequence>MKVLYLLTLFFNLISCFTLRQVNFIPKDRPSPSDSSLFNNLTISARYSALSYCPSIALKYWKCGTLCSDKYYKLDIITYYQEIISGSTVFLGYHNSSNTIVISYRGSRNIQNWINNININLIQVEEWEGKVHEGFYSIYKGLRHRVLNGHSLGGALASYLNLDVINLLNTKLSNFTTPVSLNTFGSPRIGDGKFSDYYYEKVFDYNTKKGLNLGLLRVVNNNDIVPNLPYLSNGFVHIPHQLWYKPVKDGNSKNLTECNDLPYTNAVGKNSSLKEDLNCTTKQIAWNWQDHLSFGDITFGMPCI</sequence>
<proteinExistence type="predicted"/>
<dbReference type="PANTHER" id="PTHR45856:SF24">
    <property type="entry name" value="FUNGAL LIPASE-LIKE DOMAIN-CONTAINING PROTEIN"/>
    <property type="match status" value="1"/>
</dbReference>
<gene>
    <name evidence="3" type="ORF">CONCODRAFT_14748</name>
</gene>
<dbReference type="InterPro" id="IPR002921">
    <property type="entry name" value="Fungal_lipase-type"/>
</dbReference>
<feature type="chain" id="PRO_5007294915" evidence="1">
    <location>
        <begin position="17"/>
        <end position="304"/>
    </location>
</feature>
<dbReference type="Proteomes" id="UP000070444">
    <property type="component" value="Unassembled WGS sequence"/>
</dbReference>
<dbReference type="Pfam" id="PF01764">
    <property type="entry name" value="Lipase_3"/>
    <property type="match status" value="1"/>
</dbReference>
<name>A0A137PI25_CONC2</name>
<dbReference type="InterPro" id="IPR029058">
    <property type="entry name" value="AB_hydrolase_fold"/>
</dbReference>
<dbReference type="OMA" id="AYCPENS"/>
<reference evidence="3 4" key="1">
    <citation type="journal article" date="2015" name="Genome Biol. Evol.">
        <title>Phylogenomic analyses indicate that early fungi evolved digesting cell walls of algal ancestors of land plants.</title>
        <authorList>
            <person name="Chang Y."/>
            <person name="Wang S."/>
            <person name="Sekimoto S."/>
            <person name="Aerts A.L."/>
            <person name="Choi C."/>
            <person name="Clum A."/>
            <person name="LaButti K.M."/>
            <person name="Lindquist E.A."/>
            <person name="Yee Ngan C."/>
            <person name="Ohm R.A."/>
            <person name="Salamov A.A."/>
            <person name="Grigoriev I.V."/>
            <person name="Spatafora J.W."/>
            <person name="Berbee M.L."/>
        </authorList>
    </citation>
    <scope>NUCLEOTIDE SEQUENCE [LARGE SCALE GENOMIC DNA]</scope>
    <source>
        <strain evidence="3 4">NRRL 28638</strain>
    </source>
</reference>
<dbReference type="CDD" id="cd00519">
    <property type="entry name" value="Lipase_3"/>
    <property type="match status" value="1"/>
</dbReference>
<keyword evidence="4" id="KW-1185">Reference proteome</keyword>
<evidence type="ECO:0000313" key="3">
    <source>
        <dbReference type="EMBL" id="KXN74601.1"/>
    </source>
</evidence>
<keyword evidence="1" id="KW-0732">Signal</keyword>
<dbReference type="Gene3D" id="3.40.50.1820">
    <property type="entry name" value="alpha/beta hydrolase"/>
    <property type="match status" value="1"/>
</dbReference>
<evidence type="ECO:0000259" key="2">
    <source>
        <dbReference type="Pfam" id="PF01764"/>
    </source>
</evidence>
<evidence type="ECO:0000313" key="4">
    <source>
        <dbReference type="Proteomes" id="UP000070444"/>
    </source>
</evidence>
<dbReference type="AlphaFoldDB" id="A0A137PI25"/>
<dbReference type="PANTHER" id="PTHR45856">
    <property type="entry name" value="ALPHA/BETA-HYDROLASES SUPERFAMILY PROTEIN"/>
    <property type="match status" value="1"/>
</dbReference>
<dbReference type="InterPro" id="IPR051218">
    <property type="entry name" value="Sec_MonoDiacylglyc_Lipase"/>
</dbReference>